<sequence>MEILDLTSEDTDVVVKNLTCSFPLRSLANAHTFLHPFTGSPIGDSSTPNSIAPNHGLITPSAHEMGKREDHPRPIKRQRVGEPSSEPSPELGVDEQERRRQEIAAALGQCLEDQVFPHIERATAKLSSDIYDLDKLGAKVTRAIVDKNFQYHFNQGKGRISSSVECIIAAGIHRLVTELASGPDYRRHTQHSSPAPPAVATSAPTTIVSPITVPSILPSIEKEFDDDDDNDDDDENGGSDNNGDRSGDDDDDDPSPDPDASENDPLDVHEEYSSELEEPEQSPIRTPPRQRPPRTPEKEKVLVSPQQLRTRAKASQWQSGKLYHSVSSETTQQHHAFGLPLRPYIPALERQKIISCIKKASPPLPLDEHFPSQVFHVDFGDSEIRYLQYLARKLYGKPVVDGQRSTLRDLRNVLKKVPNMRFKLAEIHANGYVSYDPPPLSFTRRSSDDISNFLYDLRTKKLNATPRSLFIERPNFVAQSEASRANRMSNLLLSREIIGNRLGAARTYYNFTTIAKSNREDYLEPQVEWTNCAGDIMTVSWLSNTDFVCGTTTHSDSHNQQYNKPGNLLLGSAVTKTLRAYPDHRIVRPIVPTGENALDSMVASQDPWLFTSVVSSDYDPSCDLAYTSSFDRTVKIWKPKNGSMVALGTWEHAGRVNFVVTSKNNTATVATAADVPTEAVRVYHLDQSNISDSRYDSYSCTRVHDEDYVPSEKWAYYPAAIRWGLAPSVNHLLLIGYSPRSSTGEDEEIPEDKRNSGELCLWDTITKTQVRVSSAKTQNVFEVAWHPSRASFAAATSASQVLEKTDQTPRTQIRIFEMNNETSQYGAIKTLDCAAIDINELSIMPNSLLYSYVAASCTDGKVYVWDTSADDWPMCTLEHGDPVEEFLGEREEEDIGVKFTAWATTADRLYTGSSDGVVKVWNIRHGKGILVKDLIEVAAPITYGAFSPDFTRLVVGDGSGRVYLLALEDPENEDPAPNPASASAGFLNIQMNSGSQHAIRRPRLFLPHPELPPPYAHPNQLMEGQESAREYLHSAQLVLHPDPTIGAVQGINYAKTGLYRTEAHVKEDPNEPLLATFQSKQHESQPDRLRAQFSRQLEQKGKGLLNGWHNEQYTHQSTEDPFDDDDDNGDQHSPNILDHATWLELKKEKAELDDRLIELDYETSILDSDDDENDDVEW</sequence>
<feature type="region of interest" description="Disordered" evidence="5">
    <location>
        <begin position="1114"/>
        <end position="1135"/>
    </location>
</feature>
<dbReference type="SUPFAM" id="SSF50978">
    <property type="entry name" value="WD40 repeat-like"/>
    <property type="match status" value="1"/>
</dbReference>
<feature type="compositionally biased region" description="Acidic residues" evidence="5">
    <location>
        <begin position="1167"/>
        <end position="1178"/>
    </location>
</feature>
<evidence type="ECO:0000256" key="2">
    <source>
        <dbReference type="ARBA" id="ARBA00022574"/>
    </source>
</evidence>
<evidence type="ECO:0000256" key="4">
    <source>
        <dbReference type="PROSITE-ProRule" id="PRU00221"/>
    </source>
</evidence>
<organism evidence="6 7">
    <name type="scientific">Xylaria multiplex</name>
    <dbReference type="NCBI Taxonomy" id="323545"/>
    <lineage>
        <taxon>Eukaryota</taxon>
        <taxon>Fungi</taxon>
        <taxon>Dikarya</taxon>
        <taxon>Ascomycota</taxon>
        <taxon>Pezizomycotina</taxon>
        <taxon>Sordariomycetes</taxon>
        <taxon>Xylariomycetidae</taxon>
        <taxon>Xylariales</taxon>
        <taxon>Xylariaceae</taxon>
        <taxon>Xylaria</taxon>
    </lineage>
</organism>
<keyword evidence="7" id="KW-1185">Reference proteome</keyword>
<dbReference type="EMBL" id="WUBL01000030">
    <property type="protein sequence ID" value="KAF2969913.1"/>
    <property type="molecule type" value="Genomic_DNA"/>
</dbReference>
<feature type="compositionally biased region" description="Acidic residues" evidence="5">
    <location>
        <begin position="247"/>
        <end position="265"/>
    </location>
</feature>
<dbReference type="InterPro" id="IPR001680">
    <property type="entry name" value="WD40_rpt"/>
</dbReference>
<feature type="compositionally biased region" description="Basic and acidic residues" evidence="5">
    <location>
        <begin position="64"/>
        <end position="73"/>
    </location>
</feature>
<evidence type="ECO:0000256" key="3">
    <source>
        <dbReference type="ARBA" id="ARBA00022737"/>
    </source>
</evidence>
<feature type="compositionally biased region" description="Low complexity" evidence="5">
    <location>
        <begin position="198"/>
        <end position="209"/>
    </location>
</feature>
<dbReference type="GO" id="GO:0031929">
    <property type="term" value="P:TOR signaling"/>
    <property type="evidence" value="ECO:0007669"/>
    <property type="project" value="InterPro"/>
</dbReference>
<dbReference type="Gene3D" id="2.130.10.10">
    <property type="entry name" value="YVTN repeat-like/Quinoprotein amine dehydrogenase"/>
    <property type="match status" value="1"/>
</dbReference>
<dbReference type="SMART" id="SM00320">
    <property type="entry name" value="WD40"/>
    <property type="match status" value="5"/>
</dbReference>
<evidence type="ECO:0000256" key="5">
    <source>
        <dbReference type="SAM" id="MobiDB-lite"/>
    </source>
</evidence>
<evidence type="ECO:0000256" key="1">
    <source>
        <dbReference type="ARBA" id="ARBA00009890"/>
    </source>
</evidence>
<feature type="region of interest" description="Disordered" evidence="5">
    <location>
        <begin position="184"/>
        <end position="316"/>
    </location>
</feature>
<feature type="repeat" description="WD" evidence="4">
    <location>
        <begin position="901"/>
        <end position="931"/>
    </location>
</feature>
<dbReference type="GO" id="GO:0031932">
    <property type="term" value="C:TORC2 complex"/>
    <property type="evidence" value="ECO:0007669"/>
    <property type="project" value="InterPro"/>
</dbReference>
<feature type="compositionally biased region" description="Polar residues" evidence="5">
    <location>
        <begin position="304"/>
        <end position="316"/>
    </location>
</feature>
<dbReference type="OrthoDB" id="10248252at2759"/>
<dbReference type="PANTHER" id="PTHR19842">
    <property type="entry name" value="G BETA-LIKE PROTEIN GBL"/>
    <property type="match status" value="1"/>
</dbReference>
<dbReference type="Pfam" id="PF00400">
    <property type="entry name" value="WD40"/>
    <property type="match status" value="2"/>
</dbReference>
<dbReference type="InParanoid" id="A0A7C8MVZ7"/>
<dbReference type="PANTHER" id="PTHR19842:SF2">
    <property type="entry name" value="WD REPEAT PROTEIN (AFU_ORTHOLOGUE AFUA_5G04300)"/>
    <property type="match status" value="1"/>
</dbReference>
<name>A0A7C8MVZ7_9PEZI</name>
<dbReference type="PROSITE" id="PS00678">
    <property type="entry name" value="WD_REPEATS_1"/>
    <property type="match status" value="1"/>
</dbReference>
<keyword evidence="3" id="KW-0677">Repeat</keyword>
<reference evidence="6 7" key="1">
    <citation type="submission" date="2019-12" db="EMBL/GenBank/DDBJ databases">
        <title>Draft genome sequence of the ascomycete Xylaria multiplex DSM 110363.</title>
        <authorList>
            <person name="Buettner E."/>
            <person name="Kellner H."/>
        </authorList>
    </citation>
    <scope>NUCLEOTIDE SEQUENCE [LARGE SCALE GENOMIC DNA]</scope>
    <source>
        <strain evidence="6 7">DSM 110363</strain>
    </source>
</reference>
<proteinExistence type="inferred from homology"/>
<dbReference type="GO" id="GO:0032956">
    <property type="term" value="P:regulation of actin cytoskeleton organization"/>
    <property type="evidence" value="ECO:0007669"/>
    <property type="project" value="TreeGrafter"/>
</dbReference>
<dbReference type="GO" id="GO:0031931">
    <property type="term" value="C:TORC1 complex"/>
    <property type="evidence" value="ECO:0007669"/>
    <property type="project" value="InterPro"/>
</dbReference>
<dbReference type="PROSITE" id="PS50082">
    <property type="entry name" value="WD_REPEATS_2"/>
    <property type="match status" value="1"/>
</dbReference>
<comment type="caution">
    <text evidence="6">The sequence shown here is derived from an EMBL/GenBank/DDBJ whole genome shotgun (WGS) entry which is preliminary data.</text>
</comment>
<accession>A0A7C8MVZ7</accession>
<gene>
    <name evidence="6" type="ORF">GQX73_g3704</name>
</gene>
<dbReference type="InterPro" id="IPR015943">
    <property type="entry name" value="WD40/YVTN_repeat-like_dom_sf"/>
</dbReference>
<dbReference type="InterPro" id="IPR036322">
    <property type="entry name" value="WD40_repeat_dom_sf"/>
</dbReference>
<feature type="compositionally biased region" description="Acidic residues" evidence="5">
    <location>
        <begin position="223"/>
        <end position="237"/>
    </location>
</feature>
<keyword evidence="2 4" id="KW-0853">WD repeat</keyword>
<feature type="region of interest" description="Disordered" evidence="5">
    <location>
        <begin position="1159"/>
        <end position="1178"/>
    </location>
</feature>
<protein>
    <submittedName>
        <fullName evidence="6">Uncharacterized protein</fullName>
    </submittedName>
</protein>
<feature type="region of interest" description="Disordered" evidence="5">
    <location>
        <begin position="44"/>
        <end position="97"/>
    </location>
</feature>
<evidence type="ECO:0000313" key="7">
    <source>
        <dbReference type="Proteomes" id="UP000481858"/>
    </source>
</evidence>
<dbReference type="Proteomes" id="UP000481858">
    <property type="component" value="Unassembled WGS sequence"/>
</dbReference>
<dbReference type="InterPro" id="IPR037588">
    <property type="entry name" value="MLST8"/>
</dbReference>
<dbReference type="InterPro" id="IPR019775">
    <property type="entry name" value="WD40_repeat_CS"/>
</dbReference>
<comment type="similarity">
    <text evidence="1">Belongs to the WD repeat LST8 family.</text>
</comment>
<evidence type="ECO:0000313" key="6">
    <source>
        <dbReference type="EMBL" id="KAF2969913.1"/>
    </source>
</evidence>
<dbReference type="AlphaFoldDB" id="A0A7C8MVZ7"/>